<dbReference type="GO" id="GO:0004766">
    <property type="term" value="F:spermidine synthase activity"/>
    <property type="evidence" value="ECO:0007669"/>
    <property type="project" value="UniProtKB-EC"/>
</dbReference>
<dbReference type="NCBIfam" id="NF037959">
    <property type="entry name" value="MFS_SpdSyn"/>
    <property type="match status" value="1"/>
</dbReference>
<keyword evidence="11" id="KW-1185">Reference proteome</keyword>
<keyword evidence="2 4" id="KW-0808">Transferase</keyword>
<dbReference type="Pfam" id="PF17284">
    <property type="entry name" value="Spermine_synt_N"/>
    <property type="match status" value="1"/>
</dbReference>
<dbReference type="EC" id="2.5.1.16" evidence="4"/>
<dbReference type="PROSITE" id="PS51006">
    <property type="entry name" value="PABS_2"/>
    <property type="match status" value="1"/>
</dbReference>
<proteinExistence type="inferred from homology"/>
<evidence type="ECO:0000259" key="9">
    <source>
        <dbReference type="PROSITE" id="PS51006"/>
    </source>
</evidence>
<dbReference type="InterPro" id="IPR037163">
    <property type="entry name" value="Spermidine_synt_N_sf"/>
</dbReference>
<feature type="binding site" evidence="4">
    <location>
        <position position="62"/>
    </location>
    <ligand>
        <name>spermidine</name>
        <dbReference type="ChEBI" id="CHEBI:57834"/>
    </ligand>
</feature>
<keyword evidence="4 7" id="KW-0745">Spermidine biosynthesis</keyword>
<evidence type="ECO:0000256" key="2">
    <source>
        <dbReference type="ARBA" id="ARBA00022679"/>
    </source>
</evidence>
<dbReference type="Gene3D" id="2.30.140.10">
    <property type="entry name" value="Spermidine synthase, tetramerisation domain"/>
    <property type="match status" value="1"/>
</dbReference>
<evidence type="ECO:0000256" key="5">
    <source>
        <dbReference type="PROSITE-ProRule" id="PRU00354"/>
    </source>
</evidence>
<dbReference type="PANTHER" id="PTHR11558:SF11">
    <property type="entry name" value="SPERMIDINE SYNTHASE"/>
    <property type="match status" value="1"/>
</dbReference>
<reference evidence="10 11" key="1">
    <citation type="submission" date="2023-08" db="EMBL/GenBank/DDBJ databases">
        <title>Genome sequence of Thermaerobacter compostii strain Ins1, a spore-forming filamentous bacterium isolated from a deep geothermal reservoir.</title>
        <authorList>
            <person name="Bregnard D."/>
            <person name="Gonzalez D."/>
            <person name="Junier P."/>
        </authorList>
    </citation>
    <scope>NUCLEOTIDE SEQUENCE [LARGE SCALE GENOMIC DNA]</scope>
    <source>
        <strain evidence="10 11">Ins1</strain>
    </source>
</reference>
<evidence type="ECO:0000256" key="3">
    <source>
        <dbReference type="ARBA" id="ARBA00023115"/>
    </source>
</evidence>
<dbReference type="NCBIfam" id="NF002010">
    <property type="entry name" value="PRK00811.1"/>
    <property type="match status" value="1"/>
</dbReference>
<dbReference type="InterPro" id="IPR029063">
    <property type="entry name" value="SAM-dependent_MTases_sf"/>
</dbReference>
<evidence type="ECO:0000256" key="8">
    <source>
        <dbReference type="SAM" id="MobiDB-lite"/>
    </source>
</evidence>
<feature type="binding site" evidence="4">
    <location>
        <position position="31"/>
    </location>
    <ligand>
        <name>S-methyl-5'-thioadenosine</name>
        <dbReference type="ChEBI" id="CHEBI:17509"/>
    </ligand>
</feature>
<sequence>MQVWFTEDQTANLRISVRVRQVLHCERSPFQEVMVLDTVEFGRMLVLDDVIQTSQRDEFAYHEMMAHVPLFAHPDPRRVLVIGGGDGGVLREVLRHPTVEEAHLAEIDRRVVEVARRYLPELNAFDDPRARVFFADGIRHVEERPDTYDVIIVDSTDPVGPAVALFGTDFHRAVFRALRPGGIFVQQSESPFFNRDLIRRVQASLRTVFPVTALYWGVVPTYPGGLWTYSVATRGPDPRAPRAGAWEALRLATRYYTPEVHRAAFVLPPFVADLLPSGAPADEAADRLPDRPGRVGQAGATGAEGSPVAPPGRPAAEGR</sequence>
<dbReference type="InterPro" id="IPR030374">
    <property type="entry name" value="PABS"/>
</dbReference>
<dbReference type="HAMAP" id="MF_00198">
    <property type="entry name" value="Spermidine_synth"/>
    <property type="match status" value="1"/>
</dbReference>
<accession>A0ABZ0QQQ2</accession>
<organism evidence="10 11">
    <name type="scientific">Thermaerobacter composti</name>
    <dbReference type="NCBI Taxonomy" id="554949"/>
    <lineage>
        <taxon>Bacteria</taxon>
        <taxon>Bacillati</taxon>
        <taxon>Bacillota</taxon>
        <taxon>Clostridia</taxon>
        <taxon>Eubacteriales</taxon>
        <taxon>Clostridiales Family XVII. Incertae Sedis</taxon>
        <taxon>Thermaerobacter</taxon>
    </lineage>
</organism>
<feature type="domain" description="PABS" evidence="9">
    <location>
        <begin position="2"/>
        <end position="234"/>
    </location>
</feature>
<comment type="similarity">
    <text evidence="1 4 6">Belongs to the spermidine/spermine synthase family.</text>
</comment>
<feature type="compositionally biased region" description="Basic and acidic residues" evidence="8">
    <location>
        <begin position="284"/>
        <end position="293"/>
    </location>
</feature>
<feature type="binding site" evidence="4">
    <location>
        <position position="161"/>
    </location>
    <ligand>
        <name>S-methyl-5'-thioadenosine</name>
        <dbReference type="ChEBI" id="CHEBI:17509"/>
    </ligand>
</feature>
<dbReference type="CDD" id="cd02440">
    <property type="entry name" value="AdoMet_MTases"/>
    <property type="match status" value="1"/>
</dbReference>
<feature type="binding site" evidence="4">
    <location>
        <begin position="136"/>
        <end position="137"/>
    </location>
    <ligand>
        <name>S-methyl-5'-thioadenosine</name>
        <dbReference type="ChEBI" id="CHEBI:17509"/>
    </ligand>
</feature>
<dbReference type="Proteomes" id="UP001304683">
    <property type="component" value="Chromosome"/>
</dbReference>
<dbReference type="SUPFAM" id="SSF53335">
    <property type="entry name" value="S-adenosyl-L-methionine-dependent methyltransferases"/>
    <property type="match status" value="1"/>
</dbReference>
<dbReference type="Pfam" id="PF01564">
    <property type="entry name" value="Spermine_synth"/>
    <property type="match status" value="1"/>
</dbReference>
<dbReference type="NCBIfam" id="TIGR00417">
    <property type="entry name" value="speE"/>
    <property type="match status" value="1"/>
</dbReference>
<name>A0ABZ0QQQ2_9FIRM</name>
<evidence type="ECO:0000313" key="11">
    <source>
        <dbReference type="Proteomes" id="UP001304683"/>
    </source>
</evidence>
<dbReference type="RefSeq" id="WP_318750718.1">
    <property type="nucleotide sequence ID" value="NZ_CP132508.1"/>
</dbReference>
<comment type="catalytic activity">
    <reaction evidence="4 7">
        <text>S-adenosyl 3-(methylsulfanyl)propylamine + putrescine = S-methyl-5'-thioadenosine + spermidine + H(+)</text>
        <dbReference type="Rhea" id="RHEA:12721"/>
        <dbReference type="ChEBI" id="CHEBI:15378"/>
        <dbReference type="ChEBI" id="CHEBI:17509"/>
        <dbReference type="ChEBI" id="CHEBI:57443"/>
        <dbReference type="ChEBI" id="CHEBI:57834"/>
        <dbReference type="ChEBI" id="CHEBI:326268"/>
        <dbReference type="EC" id="2.5.1.16"/>
    </reaction>
</comment>
<gene>
    <name evidence="4 10" type="primary">speE</name>
    <name evidence="10" type="ORF">Q5761_12190</name>
</gene>
<protein>
    <recommendedName>
        <fullName evidence="4">Polyamine aminopropyltransferase</fullName>
    </recommendedName>
    <alternativeName>
        <fullName evidence="4">Putrescine aminopropyltransferase</fullName>
        <shortName evidence="4">PAPT</shortName>
    </alternativeName>
    <alternativeName>
        <fullName evidence="4">Spermidine synthase</fullName>
        <shortName evidence="4">SPDS</shortName>
        <shortName evidence="4">SPDSY</shortName>
        <ecNumber evidence="4">2.5.1.16</ecNumber>
    </alternativeName>
</protein>
<dbReference type="PROSITE" id="PS01330">
    <property type="entry name" value="PABS_1"/>
    <property type="match status" value="1"/>
</dbReference>
<keyword evidence="3 4" id="KW-0620">Polyamine biosynthesis</keyword>
<evidence type="ECO:0000256" key="7">
    <source>
        <dbReference type="RuleBase" id="RU003837"/>
    </source>
</evidence>
<comment type="function">
    <text evidence="4">Catalyzes the irreversible transfer of a propylamine group from the amino donor S-adenosylmethioninamine (decarboxy-AdoMet) to putrescine (1,4-diaminobutane) to yield spermidine.</text>
</comment>
<evidence type="ECO:0000256" key="4">
    <source>
        <dbReference type="HAMAP-Rule" id="MF_00198"/>
    </source>
</evidence>
<feature type="binding site" evidence="4">
    <location>
        <position position="106"/>
    </location>
    <ligand>
        <name>S-methyl-5'-thioadenosine</name>
        <dbReference type="ChEBI" id="CHEBI:17509"/>
    </ligand>
</feature>
<feature type="binding site" evidence="4">
    <location>
        <position position="86"/>
    </location>
    <ligand>
        <name>spermidine</name>
        <dbReference type="ChEBI" id="CHEBI:57834"/>
    </ligand>
</feature>
<dbReference type="EMBL" id="CP132508">
    <property type="protein sequence ID" value="WPD19082.1"/>
    <property type="molecule type" value="Genomic_DNA"/>
</dbReference>
<feature type="active site" description="Proton acceptor" evidence="4 5">
    <location>
        <position position="154"/>
    </location>
</feature>
<dbReference type="InterPro" id="IPR035246">
    <property type="entry name" value="Spermidine_synt_N"/>
</dbReference>
<feature type="binding site" evidence="4">
    <location>
        <begin position="154"/>
        <end position="157"/>
    </location>
    <ligand>
        <name>spermidine</name>
        <dbReference type="ChEBI" id="CHEBI:57834"/>
    </ligand>
</feature>
<evidence type="ECO:0000313" key="10">
    <source>
        <dbReference type="EMBL" id="WPD19082.1"/>
    </source>
</evidence>
<dbReference type="InterPro" id="IPR001045">
    <property type="entry name" value="Spermi_synthase"/>
</dbReference>
<evidence type="ECO:0000256" key="1">
    <source>
        <dbReference type="ARBA" id="ARBA00007867"/>
    </source>
</evidence>
<feature type="region of interest" description="Disordered" evidence="8">
    <location>
        <begin position="281"/>
        <end position="319"/>
    </location>
</feature>
<dbReference type="PANTHER" id="PTHR11558">
    <property type="entry name" value="SPERMIDINE/SPERMINE SYNTHASE"/>
    <property type="match status" value="1"/>
</dbReference>
<dbReference type="Gene3D" id="3.40.50.150">
    <property type="entry name" value="Vaccinia Virus protein VP39"/>
    <property type="match status" value="1"/>
</dbReference>
<evidence type="ECO:0000256" key="6">
    <source>
        <dbReference type="RuleBase" id="RU003836"/>
    </source>
</evidence>
<comment type="pathway">
    <text evidence="4">Amine and polyamine biosynthesis; spermidine biosynthesis; spermidine from putrescine: step 1/1.</text>
</comment>
<dbReference type="InterPro" id="IPR030373">
    <property type="entry name" value="PABS_CS"/>
</dbReference>
<comment type="subunit">
    <text evidence="4">Homodimer or homotetramer.</text>
</comment>